<dbReference type="InterPro" id="IPR050501">
    <property type="entry name" value="ICDH/IPMDH"/>
</dbReference>
<dbReference type="PANTHER" id="PTHR43275">
    <property type="entry name" value="D-MALATE DEHYDROGENASE [DECARBOXYLATING]"/>
    <property type="match status" value="1"/>
</dbReference>
<dbReference type="Pfam" id="PF00180">
    <property type="entry name" value="Iso_dh"/>
    <property type="match status" value="1"/>
</dbReference>
<comment type="caution">
    <text evidence="12">The sequence shown here is derived from an EMBL/GenBank/DDBJ whole genome shotgun (WGS) entry which is preliminary data.</text>
</comment>
<evidence type="ECO:0000256" key="9">
    <source>
        <dbReference type="ARBA" id="ARBA00049301"/>
    </source>
</evidence>
<evidence type="ECO:0000256" key="5">
    <source>
        <dbReference type="ARBA" id="ARBA00022723"/>
    </source>
</evidence>
<protein>
    <recommendedName>
        <fullName evidence="4">D-malate dehydrogenase (decarboxylating)</fullName>
        <ecNumber evidence="4">1.1.1.83</ecNumber>
    </recommendedName>
</protein>
<dbReference type="InterPro" id="IPR011829">
    <property type="entry name" value="TTC_DH"/>
</dbReference>
<comment type="catalytic activity">
    <reaction evidence="9">
        <text>(R)-malate + NAD(+) = pyruvate + CO2 + NADH</text>
        <dbReference type="Rhea" id="RHEA:18365"/>
        <dbReference type="ChEBI" id="CHEBI:15361"/>
        <dbReference type="ChEBI" id="CHEBI:15588"/>
        <dbReference type="ChEBI" id="CHEBI:16526"/>
        <dbReference type="ChEBI" id="CHEBI:57540"/>
        <dbReference type="ChEBI" id="CHEBI:57945"/>
        <dbReference type="EC" id="1.1.1.83"/>
    </reaction>
</comment>
<dbReference type="NCBIfam" id="TIGR02089">
    <property type="entry name" value="TTC"/>
    <property type="match status" value="1"/>
</dbReference>
<comment type="cofactor">
    <cofactor evidence="1">
        <name>Mn(2+)</name>
        <dbReference type="ChEBI" id="CHEBI:29035"/>
    </cofactor>
</comment>
<keyword evidence="7" id="KW-0520">NAD</keyword>
<evidence type="ECO:0000313" key="12">
    <source>
        <dbReference type="EMBL" id="GAA4283637.1"/>
    </source>
</evidence>
<reference evidence="13" key="1">
    <citation type="journal article" date="2019" name="Int. J. Syst. Evol. Microbiol.">
        <title>The Global Catalogue of Microorganisms (GCM) 10K type strain sequencing project: providing services to taxonomists for standard genome sequencing and annotation.</title>
        <authorList>
            <consortium name="The Broad Institute Genomics Platform"/>
            <consortium name="The Broad Institute Genome Sequencing Center for Infectious Disease"/>
            <person name="Wu L."/>
            <person name="Ma J."/>
        </authorList>
    </citation>
    <scope>NUCLEOTIDE SEQUENCE [LARGE SCALE GENOMIC DNA]</scope>
    <source>
        <strain evidence="13">JCM 17458</strain>
    </source>
</reference>
<evidence type="ECO:0000259" key="11">
    <source>
        <dbReference type="SMART" id="SM01329"/>
    </source>
</evidence>
<evidence type="ECO:0000256" key="8">
    <source>
        <dbReference type="ARBA" id="ARBA00023211"/>
    </source>
</evidence>
<organism evidence="12 13">
    <name type="scientific">Brevibacterium daeguense</name>
    <dbReference type="NCBI Taxonomy" id="909936"/>
    <lineage>
        <taxon>Bacteria</taxon>
        <taxon>Bacillati</taxon>
        <taxon>Actinomycetota</taxon>
        <taxon>Actinomycetes</taxon>
        <taxon>Micrococcales</taxon>
        <taxon>Brevibacteriaceae</taxon>
        <taxon>Brevibacterium</taxon>
    </lineage>
</organism>
<dbReference type="EC" id="1.1.1.83" evidence="4"/>
<dbReference type="SMART" id="SM01329">
    <property type="entry name" value="Iso_dh"/>
    <property type="match status" value="1"/>
</dbReference>
<keyword evidence="6" id="KW-0560">Oxidoreductase</keyword>
<evidence type="ECO:0000256" key="6">
    <source>
        <dbReference type="ARBA" id="ARBA00023002"/>
    </source>
</evidence>
<evidence type="ECO:0000256" key="2">
    <source>
        <dbReference type="ARBA" id="ARBA00001946"/>
    </source>
</evidence>
<dbReference type="RefSeq" id="WP_236863717.1">
    <property type="nucleotide sequence ID" value="NZ_BAABAZ010000004.1"/>
</dbReference>
<dbReference type="PROSITE" id="PS00470">
    <property type="entry name" value="IDH_IMDH"/>
    <property type="match status" value="1"/>
</dbReference>
<feature type="domain" description="Isopropylmalate dehydrogenase-like" evidence="11">
    <location>
        <begin position="8"/>
        <end position="354"/>
    </location>
</feature>
<sequence>MAAQQSFAIASIPGDGIGGEVIDAGLQVLDAVAELSGGALEFRVTEFPWSSAYYREHGRYIPEGGLEELRRHDAIYFGAVGSPEVPDHVSLWGLRLAITQPFDQWANIRPVTFLPGVTSPLRKADDVELDWIVVRENSEGEYAGLGGRNLSGRGPGEEVAVQTSLHTEKGCERIIRFAFDLARTRQVAKVSSVTKSNAQQHGMVLWDEVFARVKEDYPDVETERVLVDAMSAKFVLHPEQLSVVVASNLHADILSDLGSALAGSLGIAASANLNPERRFPSMFEPVHGSAPDITGRGIANPIGAIASAALMLDHLGLPAEADAVRAAIEATTASGILPLDLGGQADTRQLTQAIVEALRNSWTEAPAEGPDQSSAPPATAEAGS</sequence>
<evidence type="ECO:0000256" key="3">
    <source>
        <dbReference type="ARBA" id="ARBA00007769"/>
    </source>
</evidence>
<evidence type="ECO:0000256" key="10">
    <source>
        <dbReference type="SAM" id="MobiDB-lite"/>
    </source>
</evidence>
<evidence type="ECO:0000313" key="13">
    <source>
        <dbReference type="Proteomes" id="UP001501586"/>
    </source>
</evidence>
<feature type="region of interest" description="Disordered" evidence="10">
    <location>
        <begin position="361"/>
        <end position="384"/>
    </location>
</feature>
<gene>
    <name evidence="12" type="ORF">GCM10022261_11680</name>
</gene>
<dbReference type="Proteomes" id="UP001501586">
    <property type="component" value="Unassembled WGS sequence"/>
</dbReference>
<dbReference type="InterPro" id="IPR019818">
    <property type="entry name" value="IsoCit/isopropylmalate_DH_CS"/>
</dbReference>
<evidence type="ECO:0000256" key="1">
    <source>
        <dbReference type="ARBA" id="ARBA00001936"/>
    </source>
</evidence>
<dbReference type="InterPro" id="IPR024084">
    <property type="entry name" value="IsoPropMal-DH-like_dom"/>
</dbReference>
<keyword evidence="13" id="KW-1185">Reference proteome</keyword>
<dbReference type="PANTHER" id="PTHR43275:SF1">
    <property type="entry name" value="D-MALATE DEHYDROGENASE [DECARBOXYLATING]"/>
    <property type="match status" value="1"/>
</dbReference>
<dbReference type="EMBL" id="BAABAZ010000004">
    <property type="protein sequence ID" value="GAA4283637.1"/>
    <property type="molecule type" value="Genomic_DNA"/>
</dbReference>
<evidence type="ECO:0000256" key="7">
    <source>
        <dbReference type="ARBA" id="ARBA00023027"/>
    </source>
</evidence>
<accession>A0ABP8EI70</accession>
<dbReference type="SUPFAM" id="SSF53659">
    <property type="entry name" value="Isocitrate/Isopropylmalate dehydrogenase-like"/>
    <property type="match status" value="1"/>
</dbReference>
<evidence type="ECO:0000256" key="4">
    <source>
        <dbReference type="ARBA" id="ARBA00013126"/>
    </source>
</evidence>
<keyword evidence="8" id="KW-0464">Manganese</keyword>
<dbReference type="Gene3D" id="3.40.718.10">
    <property type="entry name" value="Isopropylmalate Dehydrogenase"/>
    <property type="match status" value="1"/>
</dbReference>
<comment type="cofactor">
    <cofactor evidence="2">
        <name>Mg(2+)</name>
        <dbReference type="ChEBI" id="CHEBI:18420"/>
    </cofactor>
</comment>
<proteinExistence type="inferred from homology"/>
<keyword evidence="5" id="KW-0479">Metal-binding</keyword>
<comment type="similarity">
    <text evidence="3">Belongs to the isocitrate and isopropylmalate dehydrogenases family.</text>
</comment>
<name>A0ABP8EI70_9MICO</name>